<dbReference type="AlphaFoldDB" id="T1BZU2"/>
<protein>
    <submittedName>
        <fullName evidence="1">Uncharacterized protein</fullName>
    </submittedName>
</protein>
<name>T1BZU2_9ZZZZ</name>
<evidence type="ECO:0000313" key="1">
    <source>
        <dbReference type="EMBL" id="EQD78761.1"/>
    </source>
</evidence>
<feature type="non-terminal residue" evidence="1">
    <location>
        <position position="292"/>
    </location>
</feature>
<accession>T1BZU2</accession>
<organism evidence="1">
    <name type="scientific">mine drainage metagenome</name>
    <dbReference type="NCBI Taxonomy" id="410659"/>
    <lineage>
        <taxon>unclassified sequences</taxon>
        <taxon>metagenomes</taxon>
        <taxon>ecological metagenomes</taxon>
    </lineage>
</organism>
<reference evidence="1" key="1">
    <citation type="submission" date="2013-08" db="EMBL/GenBank/DDBJ databases">
        <authorList>
            <person name="Mendez C."/>
            <person name="Richter M."/>
            <person name="Ferrer M."/>
            <person name="Sanchez J."/>
        </authorList>
    </citation>
    <scope>NUCLEOTIDE SEQUENCE</scope>
</reference>
<comment type="caution">
    <text evidence="1">The sequence shown here is derived from an EMBL/GenBank/DDBJ whole genome shotgun (WGS) entry which is preliminary data.</text>
</comment>
<dbReference type="EMBL" id="AUZY01000418">
    <property type="protein sequence ID" value="EQD78761.1"/>
    <property type="molecule type" value="Genomic_DNA"/>
</dbReference>
<proteinExistence type="predicted"/>
<reference evidence="1" key="2">
    <citation type="journal article" date="2014" name="ISME J.">
        <title>Microbial stratification in low pH oxic and suboxic macroscopic growths along an acid mine drainage.</title>
        <authorList>
            <person name="Mendez-Garcia C."/>
            <person name="Mesa V."/>
            <person name="Sprenger R.R."/>
            <person name="Richter M."/>
            <person name="Diez M.S."/>
            <person name="Solano J."/>
            <person name="Bargiela R."/>
            <person name="Golyshina O.V."/>
            <person name="Manteca A."/>
            <person name="Ramos J.L."/>
            <person name="Gallego J.R."/>
            <person name="Llorente I."/>
            <person name="Martins Dos Santos V.A."/>
            <person name="Jensen O.N."/>
            <person name="Pelaez A.I."/>
            <person name="Sanchez J."/>
            <person name="Ferrer M."/>
        </authorList>
    </citation>
    <scope>NUCLEOTIDE SEQUENCE</scope>
</reference>
<gene>
    <name evidence="1" type="ORF">B1B_00544</name>
</gene>
<sequence length="292" mass="32956">MAEDMDSSIRKLIETLLRSMGPLTLDEIMLRLPIAQEKLQEVLDGMVKDSVLDLEYVTPVFSKQYIMHQDMQALLAGGESDIQASRLLWLEGTALDINEYFEKFGYALDSWSLRARTESYSAERVNELISDKSIYHGRTIRHKPTYAAAWMIEALHSLRYEEPDKNMQGLVAAVRNGASTEDMIQEALGIDRTIIKQMLKNAEFFCLVGKDAQGKIIPMMGDAEPIDKKEAINRLVDKLGPVSLTELSYSFWFYTTGLEQEIQADRNYRNGDVLYGKIKASQAPANGIIVSS</sequence>